<dbReference type="Proteomes" id="UP000464957">
    <property type="component" value="Segment"/>
</dbReference>
<dbReference type="CDD" id="cd21109">
    <property type="entry name" value="SPASM"/>
    <property type="match status" value="1"/>
</dbReference>
<dbReference type="InterPro" id="IPR007197">
    <property type="entry name" value="rSAM"/>
</dbReference>
<dbReference type="SUPFAM" id="SSF102114">
    <property type="entry name" value="Radical SAM enzymes"/>
    <property type="match status" value="1"/>
</dbReference>
<evidence type="ECO:0000313" key="7">
    <source>
        <dbReference type="Proteomes" id="UP000464957"/>
    </source>
</evidence>
<sequence>MKPLCYMPFKQFITRANNQITFCCSADYEWFTDEKTLADAWNDEKLVAYREAMLNHDMSKLSKACQMCITDNDPQRLTEHDSEVSPIMPADSVRWLQVFPSNECNQACRYCYSKLSDLKARLFNEEDSSTRFNDLSTTINTISKGLSSLTILGGEITRSSNAPEVLRNVGDIKAAVNIFTNGSSLVLADGSDLIKSLKEANASTVFVSIDGLREYQDYIRLFADIKKVKSNIEVIKQHFDVVITATVSNVTLEHLETLVSDFDSLYDGKRVRLSVHVVGEPDNPYSIYNIPVAFRDQLLSRFKVKEEAYLKDGREDLARPFKHVAECLTLEHSVCKFNPEFFVLNKRIDTKTKTNLSSACPEFYSHIKAYDLIT</sequence>
<keyword evidence="2" id="KW-0479">Metal-binding</keyword>
<accession>A0A6B9STY5</accession>
<organism evidence="6 7">
    <name type="scientific">Vibrio phage VH1_2019</name>
    <dbReference type="NCBI Taxonomy" id="2686307"/>
    <lineage>
        <taxon>Viruses</taxon>
        <taxon>Duplodnaviria</taxon>
        <taxon>Heunggongvirae</taxon>
        <taxon>Uroviricota</taxon>
        <taxon>Caudoviricetes</taxon>
        <taxon>Pantevenvirales</taxon>
        <taxon>Straboviridae</taxon>
        <taxon>Schizotequatrovirus</taxon>
        <taxon>Schizotequatrovirus KVP40</taxon>
    </lineage>
</organism>
<dbReference type="Gene3D" id="3.20.20.70">
    <property type="entry name" value="Aldolase class I"/>
    <property type="match status" value="2"/>
</dbReference>
<dbReference type="PANTHER" id="PTHR11228">
    <property type="entry name" value="RADICAL SAM DOMAIN PROTEIN"/>
    <property type="match status" value="1"/>
</dbReference>
<dbReference type="InterPro" id="IPR058240">
    <property type="entry name" value="rSAM_sf"/>
</dbReference>
<evidence type="ECO:0000256" key="2">
    <source>
        <dbReference type="ARBA" id="ARBA00022723"/>
    </source>
</evidence>
<dbReference type="Pfam" id="PF04055">
    <property type="entry name" value="Radical_SAM"/>
    <property type="match status" value="1"/>
</dbReference>
<dbReference type="InterPro" id="IPR013785">
    <property type="entry name" value="Aldolase_TIM"/>
</dbReference>
<evidence type="ECO:0000256" key="3">
    <source>
        <dbReference type="ARBA" id="ARBA00023004"/>
    </source>
</evidence>
<gene>
    <name evidence="6" type="ORF">VH12019_00113</name>
</gene>
<proteinExistence type="predicted"/>
<dbReference type="GO" id="GO:0003824">
    <property type="term" value="F:catalytic activity"/>
    <property type="evidence" value="ECO:0007669"/>
    <property type="project" value="InterPro"/>
</dbReference>
<evidence type="ECO:0000313" key="6">
    <source>
        <dbReference type="EMBL" id="QHJ74440.1"/>
    </source>
</evidence>
<protein>
    <recommendedName>
        <fullName evidence="5">Radical SAM core domain-containing protein</fullName>
    </recommendedName>
</protein>
<feature type="domain" description="Radical SAM core" evidence="5">
    <location>
        <begin position="100"/>
        <end position="259"/>
    </location>
</feature>
<dbReference type="PANTHER" id="PTHR11228:SF7">
    <property type="entry name" value="PQQA PEPTIDE CYCLASE"/>
    <property type="match status" value="1"/>
</dbReference>
<evidence type="ECO:0000259" key="5">
    <source>
        <dbReference type="Pfam" id="PF04055"/>
    </source>
</evidence>
<dbReference type="CDD" id="cd01335">
    <property type="entry name" value="Radical_SAM"/>
    <property type="match status" value="1"/>
</dbReference>
<evidence type="ECO:0000256" key="1">
    <source>
        <dbReference type="ARBA" id="ARBA00022691"/>
    </source>
</evidence>
<dbReference type="InterPro" id="IPR050377">
    <property type="entry name" value="Radical_SAM_PqqE_MftC-like"/>
</dbReference>
<dbReference type="SFLD" id="SFLDS00029">
    <property type="entry name" value="Radical_SAM"/>
    <property type="match status" value="1"/>
</dbReference>
<dbReference type="SFLD" id="SFLDG01067">
    <property type="entry name" value="SPASM/twitch_domain_containing"/>
    <property type="match status" value="1"/>
</dbReference>
<keyword evidence="1" id="KW-0949">S-adenosyl-L-methionine</keyword>
<name>A0A6B9STY5_9CAUD</name>
<dbReference type="EMBL" id="MN794232">
    <property type="protein sequence ID" value="QHJ74440.1"/>
    <property type="molecule type" value="Genomic_DNA"/>
</dbReference>
<dbReference type="GO" id="GO:0046872">
    <property type="term" value="F:metal ion binding"/>
    <property type="evidence" value="ECO:0007669"/>
    <property type="project" value="UniProtKB-KW"/>
</dbReference>
<evidence type="ECO:0000256" key="4">
    <source>
        <dbReference type="ARBA" id="ARBA00023014"/>
    </source>
</evidence>
<reference evidence="6 7" key="1">
    <citation type="submission" date="2019-12" db="EMBL/GenBank/DDBJ databases">
        <authorList>
            <person name="Harris M."/>
            <person name="Ho T.C."/>
            <person name="Fruchtman H."/>
            <person name="Garin M."/>
            <person name="Kubatin V."/>
            <person name="Lu T."/>
            <person name="Xue L."/>
            <person name="Marr M.T."/>
        </authorList>
    </citation>
    <scope>NUCLEOTIDE SEQUENCE [LARGE SCALE GENOMIC DNA]</scope>
</reference>
<keyword evidence="4" id="KW-0411">Iron-sulfur</keyword>
<keyword evidence="3" id="KW-0408">Iron</keyword>
<dbReference type="GO" id="GO:0051536">
    <property type="term" value="F:iron-sulfur cluster binding"/>
    <property type="evidence" value="ECO:0007669"/>
    <property type="project" value="UniProtKB-KW"/>
</dbReference>